<feature type="domain" description="Cadherin" evidence="4">
    <location>
        <begin position="1112"/>
        <end position="1218"/>
    </location>
</feature>
<feature type="domain" description="Cadherin" evidence="4">
    <location>
        <begin position="676"/>
        <end position="783"/>
    </location>
</feature>
<feature type="domain" description="Cadherin" evidence="4">
    <location>
        <begin position="1866"/>
        <end position="1976"/>
    </location>
</feature>
<keyword evidence="6" id="KW-1185">Reference proteome</keyword>
<dbReference type="CDD" id="cd11304">
    <property type="entry name" value="Cadherin_repeat"/>
    <property type="match status" value="31"/>
</dbReference>
<evidence type="ECO:0000256" key="2">
    <source>
        <dbReference type="ARBA" id="ARBA00022989"/>
    </source>
</evidence>
<organism evidence="5 6">
    <name type="scientific">Sinanodonta woodiana</name>
    <name type="common">Chinese pond mussel</name>
    <name type="synonym">Anodonta woodiana</name>
    <dbReference type="NCBI Taxonomy" id="1069815"/>
    <lineage>
        <taxon>Eukaryota</taxon>
        <taxon>Metazoa</taxon>
        <taxon>Spiralia</taxon>
        <taxon>Lophotrochozoa</taxon>
        <taxon>Mollusca</taxon>
        <taxon>Bivalvia</taxon>
        <taxon>Autobranchia</taxon>
        <taxon>Heteroconchia</taxon>
        <taxon>Palaeoheterodonta</taxon>
        <taxon>Unionida</taxon>
        <taxon>Unionoidea</taxon>
        <taxon>Unionidae</taxon>
        <taxon>Unioninae</taxon>
        <taxon>Sinanodonta</taxon>
    </lineage>
</organism>
<feature type="domain" description="Cadherin" evidence="4">
    <location>
        <begin position="1652"/>
        <end position="1759"/>
    </location>
</feature>
<feature type="domain" description="Cadherin" evidence="4">
    <location>
        <begin position="784"/>
        <end position="894"/>
    </location>
</feature>
<feature type="domain" description="Cadherin" evidence="4">
    <location>
        <begin position="2709"/>
        <end position="2813"/>
    </location>
</feature>
<feature type="domain" description="Cadherin" evidence="4">
    <location>
        <begin position="3233"/>
        <end position="3341"/>
    </location>
</feature>
<feature type="domain" description="Cadherin" evidence="4">
    <location>
        <begin position="1002"/>
        <end position="1111"/>
    </location>
</feature>
<sequence length="3574" mass="392220">LTVAVKDLGSPSRAGTNSATVLVSVYGNDNPPVFINQPYFTSIDRNTASNSEIYRVTATDADTIDPFNRITLRAIGDDNTLSLFSFSQQGNSGIITTKNTNDIILDGKTRYVMRVEARDGDTLIGYGVRSTTATVQINVQRNLNGPMYSHGSLAVTISENAAPGLFIADVNATDADVTSPENVIAYTITGLSDAANYFFVNPNTGVVTLKSSVRNITASGFTVQVQAADGGTPQRVATTVIDVTITRVIEILSFLSAIYRTTIPETTVVSQIILTVNAAPGPGISYRIVGTSDGPDYFGINPTTGFISVIKDLQSDRNKKTLHTLIVEATRVFTTGPQTASTTVEITVTRNINGPSFLQPGGYITTVLEGLGLGSDVIQLSASDNDALDVLRYSIVNTAVSPNATDFFYMGPASGLISLKKVLTSTSINRFEFTAIVSDQSLPERTAQASVIVNVRRSTLFPQFQNLPYITQISVNVLPGQTVYTFVSATDADLQGAIRYESTNNYFAAPYYFRVDPNNGDVILQNRLITDTSLSYVLGVKAYDTVYPNQVAYTNVTININRNPNAPGFNPSFYARTITEDYTIGISLVDVAVSDADGQNVFCSVLSITPPAATDYFGLNTYSCRITVIKSLLDLGLGSVQIIVTGADNGLPSRSSFNQAVVNISIIRNENDPVFISTPYNTIIPETTAIDGSTILRVTAADPDSVSGQTGISGYRLIGDDNIAQYFNFNGTTGVFTLKSDLTTDSVLSYTGRVVAYDTGSPPRSATVLARIFITRNLRRPTFQQASYNQTILETQNTRTSILTVMATDADRIAPYNRVTYQILTSNQDIFTYFELNSATGEISVRVPLYNDLSKTSSYTFNVQAFDGGSPSLTSVPDARVTIYVIRNLFPPVFQNASYSVTVPFTIATQTPVIDVLATDQDSQYPYNVVTYSILSDSVIQNRFTINPSTGRISTGFQTLTADTATSYIIRVVARDGGTPSLSASSSVIVYIQHNQNIPQFLIQNYTSTVYETQDLGVSILQLVARDLDISAPYNTLVFNLIGSSLAREYFDVNVNTGVLSVKKTLTLVPNVVTVTAEVSLRDADPVSPLSSQVNAFIIITIIHNQNTPYFINQPYTASLNENVNIGYTVMDVTARDDDGPGTPFGQIRYSIIGDDVAPNIFSINEISGRITVFSSLTQLSADAFQIRVMARDLGVPYRFNTSIVKITTQRNFRAPVFQAASYSQTVVETLALGNVILTVIATDADLLAPQNTIRYALTGNTEGIQCFLLNDVTGELTLRRSLLYEPCRADVFNLKAQARDLGTPPLTSPEIDVTIFVTRNKNPPYFRDDPYVSSINEDASFGYVVYRTSAGDLDTQAPFNTLSYSIIGDDSAPNFFDINSTTGIVTLRTSVQSDTIAAYRLRLMVQDGGTPRLSDMTTLTVGVQRNLKRPYFPTQNYQYTVYEDQDLGLSIGQVLARDDDTKAPNNIVRYEVTGTGSAPTYMGVFETDGVIYVKKSLMTDITDQTQYRLTVRAYDLGTPQLYSLQDAIVDITVIRNLNCPVFNNLPANITILQFLNSGTNIFNVSATDSDPSGKFSTIQYSIVGDGVATTMFTIDPTRGFILIASNNNLRSDSSFTYALRIRASDSGSIPCLQDAVLTINVQRNEFAPQWLQDNFFTTIFETHNVQVPVYTLTATDSDTKAPNNVFRYYLTGAAGNYLSLFYVNDVLGEVYLRTGIAGEALDSYQLTFVAIDSGFPRLTSRPANLTINIIRNKNPPVFINEPYIVEVSRNLVRNIQVYVVSATDADLQSPYNILTYSIIGDDAASTYFQIDGSSGSITVKEPFVNDAATTYHIRVFVQDGGNPRLSDTTIVTVNIRRNLDIPRFNPVEYTRTILETQALGVPIVRLTATDSDTTAPYNVVNYVLEGDTATLGYFILDTGTGDISLKKSVYSTNSSVPSLFKFQARALNPGFPESLTIIRANVTVIIVRNNNAPRFLQLPYQRTINENHNPGSSVFQTTAVDDDTMSPFGDLAFQLIGDDSGPGYFSIAQSGLITLNANTDLRLDPDTQYQLRVEVRDGGIPARSATAMVVINVVKNLFSPQFNSTNIVQITIPETTPIGTKLLDLAAYDLDRQAPENTITFSLSTASNVADFFFINPRTGQIFLTTSVLNIATSFFQFQVLATDGGTPARQTGTTVSITVTRETGRLSFALPSYAVVIPETMTTNTVVIRTVASPGTPTYRILSSSPIDQTYFNIVRNTGDIVVNGNLLTDPQQLTFFFLVIEASASGSLSTQTATATVNITVTRNAQAPRFSQDLYLATIRDITVPGTQVLQVTAYDQDVGDVVSYRLQNSSAQAQDYLYFNPGTGAFFLRKSIYNQGLDFYNFIVVASDNRGLAAKTAVAQVRISIVRDLGPPRFVNDPYSGAVMENNANGTSVSRVSAVDDDLQLKVVAYDTAYPTVRDTADVIISVTRNINSPFFLNTQNYVRTVSETYELGKEILQVSAMDQDNDVLYYSIIGDTRALTYYYINPDTGSISLKKLLTEGSQVLDTGELRYGLDGLYPAETFFSINPITGTIFLTDTLSLDTLQRTSYLIKCIAYDTAYPSMKGTATATVYVNRNPNPPVFNPNVYRVTLTENTVIGTLVVDTNATDLDRDILVYSIQGDITVNQLFYINPDNGAIYLKAFLTSTSLNQLTFNVNARDQSNPEKSAQATVIVDVTRDQFPPVFQNLPYITSTVESTVVATSIFQVTARDPDLRGQLVYGIIGDYRSPYYFRVDNSSGIIQVNSNLKPEYKTNTPFNLIVTAYDSLSPVKVATATVTINVVFNPSRPIFSLTSYEVTISEYYPLVTSVVQTSAIDSDGDVVRYSLLPDANQNQKALDYFYVEETTGLILLKKSPRSDTSNDVRYTMIVQARDQRVPVEQLSTSSVIVNVLRNRNPPFFLNLPYATIVSENTAVGSSVYQVTATDTDLQEQLVYEVVGDAAAPGYFSVNRTTGVVRVLSGLRTDVQTQYILRVRSYDTAFTDQTATATAILNIRRNERAPVFQNTTYEVTINETIAVGSCILMVTAVDGDGDRVTYTATQDADTLELFYLGTDSGQICVRMSLKGVSTKITYRMRITASDNRSPVQVAVIDATINVIRDLFPPEFLNVPQQVIISERVAVGTLIYDVNGRDLDLLGNLKYELVGDYPTQYFFSMNQFTGEITTQASVRTDSIITKVYTARVVVYDDLRPLQRTTGTVQITVLRNQNCPQFPTQYVSPIDETVLRGTIILRVQATDKDQGDRMTYTIQSATPNPAQATSLSYFYIDYYTGDLWLTRSVQGLVINSFQLTVRACDDGIPQCCNSSTVTIQVSMNAASPVFQNEPYTNTVPDTTPIGSSILKLTATDADLRGNMTYEVTSGSNSYPFRVNRDTGEVTLFWSTLINGLYNYTFNVQAYDNADSSRFDVTIVTIFVIQNPSGPIFTPNYYEVTVNQTFPLGELLINTTAVDSDGDSIRYYIEGDLLAQDMFYITNAGDIYLRKPFTVNSIARYTISLRASDQRTPEKTASATAIVNVRRDNFPSRFTLNPYQVQISENTYINSLVETVVCTDNDLQ</sequence>
<dbReference type="GO" id="GO:0005509">
    <property type="term" value="F:calcium ion binding"/>
    <property type="evidence" value="ECO:0007669"/>
    <property type="project" value="UniProtKB-UniRule"/>
</dbReference>
<dbReference type="GO" id="GO:0007155">
    <property type="term" value="P:cell adhesion"/>
    <property type="evidence" value="ECO:0007669"/>
    <property type="project" value="UniProtKB-KW"/>
</dbReference>
<keyword evidence="2" id="KW-0472">Membrane</keyword>
<evidence type="ECO:0000259" key="4">
    <source>
        <dbReference type="PROSITE" id="PS50268"/>
    </source>
</evidence>
<dbReference type="SUPFAM" id="SSF49313">
    <property type="entry name" value="Cadherin-like"/>
    <property type="match status" value="32"/>
</dbReference>
<feature type="domain" description="Cadherin" evidence="4">
    <location>
        <begin position="2191"/>
        <end position="2293"/>
    </location>
</feature>
<dbReference type="Proteomes" id="UP001634394">
    <property type="component" value="Unassembled WGS sequence"/>
</dbReference>
<feature type="domain" description="Cadherin" evidence="4">
    <location>
        <begin position="1544"/>
        <end position="1651"/>
    </location>
</feature>
<name>A0ABD3WVQ2_SINWO</name>
<feature type="domain" description="Cadherin" evidence="4">
    <location>
        <begin position="895"/>
        <end position="1001"/>
    </location>
</feature>
<gene>
    <name evidence="5" type="ORF">ACJMK2_035678</name>
</gene>
<feature type="domain" description="Cadherin" evidence="4">
    <location>
        <begin position="465"/>
        <end position="573"/>
    </location>
</feature>
<dbReference type="InterPro" id="IPR002126">
    <property type="entry name" value="Cadherin-like_dom"/>
</dbReference>
<feature type="domain" description="Cadherin" evidence="4">
    <location>
        <begin position="1977"/>
        <end position="2083"/>
    </location>
</feature>
<evidence type="ECO:0000256" key="3">
    <source>
        <dbReference type="PROSITE-ProRule" id="PRU00043"/>
    </source>
</evidence>
<dbReference type="InterPro" id="IPR015919">
    <property type="entry name" value="Cadherin-like_sf"/>
</dbReference>
<accession>A0ABD3WVQ2</accession>
<feature type="domain" description="Cadherin" evidence="4">
    <location>
        <begin position="2814"/>
        <end position="2922"/>
    </location>
</feature>
<feature type="domain" description="Cadherin" evidence="4">
    <location>
        <begin position="570"/>
        <end position="675"/>
    </location>
</feature>
<feature type="domain" description="Cadherin" evidence="4">
    <location>
        <begin position="3342"/>
        <end position="3443"/>
    </location>
</feature>
<feature type="non-terminal residue" evidence="5">
    <location>
        <position position="3574"/>
    </location>
</feature>
<evidence type="ECO:0000256" key="1">
    <source>
        <dbReference type="ARBA" id="ARBA00022692"/>
    </source>
</evidence>
<dbReference type="Pfam" id="PF00028">
    <property type="entry name" value="Cadherin"/>
    <property type="match status" value="19"/>
</dbReference>
<feature type="domain" description="Cadherin" evidence="4">
    <location>
        <begin position="1328"/>
        <end position="1433"/>
    </location>
</feature>
<feature type="domain" description="Cadherin" evidence="4">
    <location>
        <begin position="2923"/>
        <end position="3025"/>
    </location>
</feature>
<protein>
    <recommendedName>
        <fullName evidence="4">Cadherin domain-containing protein</fullName>
    </recommendedName>
</protein>
<feature type="domain" description="Cadherin" evidence="4">
    <location>
        <begin position="2607"/>
        <end position="2708"/>
    </location>
</feature>
<evidence type="ECO:0000313" key="6">
    <source>
        <dbReference type="Proteomes" id="UP001634394"/>
    </source>
</evidence>
<dbReference type="Gene3D" id="2.60.40.60">
    <property type="entry name" value="Cadherins"/>
    <property type="match status" value="33"/>
</dbReference>
<proteinExistence type="predicted"/>
<feature type="domain" description="Cadherin" evidence="4">
    <location>
        <begin position="149"/>
        <end position="266"/>
    </location>
</feature>
<dbReference type="SMART" id="SM00112">
    <property type="entry name" value="CA"/>
    <property type="match status" value="32"/>
</dbReference>
<feature type="domain" description="Cadherin" evidence="4">
    <location>
        <begin position="2294"/>
        <end position="2398"/>
    </location>
</feature>
<feature type="domain" description="Cadherin" evidence="4">
    <location>
        <begin position="1434"/>
        <end position="1543"/>
    </location>
</feature>
<feature type="domain" description="Cadherin" evidence="4">
    <location>
        <begin position="3444"/>
        <end position="3543"/>
    </location>
</feature>
<feature type="domain" description="Cadherin" evidence="4">
    <location>
        <begin position="2085"/>
        <end position="2195"/>
    </location>
</feature>
<dbReference type="PANTHER" id="PTHR24026">
    <property type="entry name" value="FAT ATYPICAL CADHERIN-RELATED"/>
    <property type="match status" value="1"/>
</dbReference>
<reference evidence="5 6" key="1">
    <citation type="submission" date="2024-11" db="EMBL/GenBank/DDBJ databases">
        <title>Chromosome-level genome assembly of the freshwater bivalve Anodonta woodiana.</title>
        <authorList>
            <person name="Chen X."/>
        </authorList>
    </citation>
    <scope>NUCLEOTIDE SEQUENCE [LARGE SCALE GENOMIC DNA]</scope>
    <source>
        <strain evidence="5">MN2024</strain>
        <tissue evidence="5">Gills</tissue>
    </source>
</reference>
<dbReference type="PROSITE" id="PS50268">
    <property type="entry name" value="CADHERIN_2"/>
    <property type="match status" value="32"/>
</dbReference>
<keyword evidence="3" id="KW-0106">Calcium</keyword>
<feature type="domain" description="Cadherin" evidence="4">
    <location>
        <begin position="255"/>
        <end position="357"/>
    </location>
</feature>
<feature type="domain" description="Cadherin" evidence="4">
    <location>
        <begin position="1219"/>
        <end position="1327"/>
    </location>
</feature>
<keyword evidence="2" id="KW-1133">Transmembrane helix</keyword>
<dbReference type="EMBL" id="JBJQND010000005">
    <property type="protein sequence ID" value="KAL3878042.1"/>
    <property type="molecule type" value="Genomic_DNA"/>
</dbReference>
<feature type="domain" description="Cadherin" evidence="4">
    <location>
        <begin position="359"/>
        <end position="464"/>
    </location>
</feature>
<dbReference type="PRINTS" id="PR00205">
    <property type="entry name" value="CADHERIN"/>
</dbReference>
<dbReference type="PANTHER" id="PTHR24026:SF126">
    <property type="entry name" value="PROTOCADHERIN FAT 4"/>
    <property type="match status" value="1"/>
</dbReference>
<comment type="caution">
    <text evidence="5">The sequence shown here is derived from an EMBL/GenBank/DDBJ whole genome shotgun (WGS) entry which is preliminary data.</text>
</comment>
<evidence type="ECO:0000313" key="5">
    <source>
        <dbReference type="EMBL" id="KAL3878042.1"/>
    </source>
</evidence>
<feature type="domain" description="Cadherin" evidence="4">
    <location>
        <begin position="35"/>
        <end position="148"/>
    </location>
</feature>
<keyword evidence="1" id="KW-0812">Transmembrane</keyword>
<feature type="domain" description="Cadherin" evidence="4">
    <location>
        <begin position="3129"/>
        <end position="3233"/>
    </location>
</feature>
<feature type="domain" description="Cadherin" evidence="4">
    <location>
        <begin position="3026"/>
        <end position="3128"/>
    </location>
</feature>
<feature type="non-terminal residue" evidence="5">
    <location>
        <position position="1"/>
    </location>
</feature>
<feature type="domain" description="Cadherin" evidence="4">
    <location>
        <begin position="2462"/>
        <end position="2606"/>
    </location>
</feature>
<feature type="domain" description="Cadherin" evidence="4">
    <location>
        <begin position="1760"/>
        <end position="1865"/>
    </location>
</feature>
<dbReference type="GO" id="GO:0005886">
    <property type="term" value="C:plasma membrane"/>
    <property type="evidence" value="ECO:0007669"/>
    <property type="project" value="UniProtKB-SubCell"/>
</dbReference>